<evidence type="ECO:0000313" key="5">
    <source>
        <dbReference type="Proteomes" id="UP000187085"/>
    </source>
</evidence>
<evidence type="ECO:0000256" key="1">
    <source>
        <dbReference type="SAM" id="MobiDB-lite"/>
    </source>
</evidence>
<evidence type="ECO:0000256" key="2">
    <source>
        <dbReference type="SAM" id="Phobius"/>
    </source>
</evidence>
<protein>
    <recommendedName>
        <fullName evidence="3">YdbS-like PH domain-containing protein</fullName>
    </recommendedName>
</protein>
<dbReference type="RefSeq" id="WP_076703168.1">
    <property type="nucleotide sequence ID" value="NZ_MRDE01000026.1"/>
</dbReference>
<accession>A0A1R1LD27</accession>
<sequence>MTTAGPDGERPAPAAPVRGGIDTPATWHRVHPASPLVRGWLALVAVYVVFGRDWLQNAVQSIADPGSRAPGPAALPVWVIVLVAVVPLAIVLVAFLASWWFTRYQVTADHVRINSGILFRQNRQARLDRVQAIDINQPLLARLLRLAELKFEVADAGESAMRLSFLRLDQTEQLRATILGRAAGVRGAADHPDVIPSAPERAVLVVPPHRVLGAAVFSGMTAWLVVAAVATLLPAVLSGQPLAVAAVIPVVFGAGTAYWAFFTRSFNFRVAHSPDGVRLHYGLLETHAQTVPPGRVQAVSVHAPLFWRPFGWHRVEMNVAGYGTSGGEQNARTVLLPVGTFDEVLEVLALVLPHPGVGDPVAIFRAGVHGTGTATGFTTAPRRARWLDPLAFRRNGYRHTKTALLVRTGRLTRRLAVVPHERTQSVALQQGPLQRRLNLAHVLLHSTAGPVKPVVPHLSADEARRLFTDQAVRAARARRLAGPEQWMLQNASPAAGDGVPDTDLPGPAPGDRS</sequence>
<dbReference type="InterPro" id="IPR014529">
    <property type="entry name" value="UCP026631"/>
</dbReference>
<dbReference type="PANTHER" id="PTHR34473:SF2">
    <property type="entry name" value="UPF0699 TRANSMEMBRANE PROTEIN YDBT"/>
    <property type="match status" value="1"/>
</dbReference>
<dbReference type="AlphaFoldDB" id="A0A1R1LD27"/>
<proteinExistence type="predicted"/>
<evidence type="ECO:0000259" key="3">
    <source>
        <dbReference type="Pfam" id="PF03703"/>
    </source>
</evidence>
<name>A0A1R1LD27_9MICC</name>
<dbReference type="PIRSF" id="PIRSF026631">
    <property type="entry name" value="UCP026631"/>
    <property type="match status" value="1"/>
</dbReference>
<dbReference type="Proteomes" id="UP000187085">
    <property type="component" value="Unassembled WGS sequence"/>
</dbReference>
<feature type="domain" description="YdbS-like PH" evidence="3">
    <location>
        <begin position="267"/>
        <end position="346"/>
    </location>
</feature>
<feature type="domain" description="YdbS-like PH" evidence="3">
    <location>
        <begin position="393"/>
        <end position="467"/>
    </location>
</feature>
<dbReference type="Pfam" id="PF03703">
    <property type="entry name" value="bPH_2"/>
    <property type="match status" value="3"/>
</dbReference>
<comment type="caution">
    <text evidence="4">The sequence shown here is derived from an EMBL/GenBank/DDBJ whole genome shotgun (WGS) entry which is preliminary data.</text>
</comment>
<dbReference type="InterPro" id="IPR005182">
    <property type="entry name" value="YdbS-like_PH"/>
</dbReference>
<dbReference type="STRING" id="554083.BKD30_05985"/>
<organism evidence="4 5">
    <name type="scientific">Tersicoccus phoenicis</name>
    <dbReference type="NCBI Taxonomy" id="554083"/>
    <lineage>
        <taxon>Bacteria</taxon>
        <taxon>Bacillati</taxon>
        <taxon>Actinomycetota</taxon>
        <taxon>Actinomycetes</taxon>
        <taxon>Micrococcales</taxon>
        <taxon>Micrococcaceae</taxon>
        <taxon>Tersicoccus</taxon>
    </lineage>
</organism>
<feature type="domain" description="YdbS-like PH" evidence="3">
    <location>
        <begin position="99"/>
        <end position="178"/>
    </location>
</feature>
<feature type="transmembrane region" description="Helical" evidence="2">
    <location>
        <begin position="242"/>
        <end position="262"/>
    </location>
</feature>
<evidence type="ECO:0000313" key="4">
    <source>
        <dbReference type="EMBL" id="OMH25444.1"/>
    </source>
</evidence>
<keyword evidence="2" id="KW-1133">Transmembrane helix</keyword>
<keyword evidence="2" id="KW-0472">Membrane</keyword>
<feature type="transmembrane region" description="Helical" evidence="2">
    <location>
        <begin position="211"/>
        <end position="236"/>
    </location>
</feature>
<feature type="transmembrane region" description="Helical" evidence="2">
    <location>
        <begin position="36"/>
        <end position="55"/>
    </location>
</feature>
<dbReference type="PANTHER" id="PTHR34473">
    <property type="entry name" value="UPF0699 TRANSMEMBRANE PROTEIN YDBS"/>
    <property type="match status" value="1"/>
</dbReference>
<gene>
    <name evidence="4" type="ORF">BKD30_05985</name>
</gene>
<dbReference type="OrthoDB" id="3190163at2"/>
<keyword evidence="2" id="KW-0812">Transmembrane</keyword>
<feature type="region of interest" description="Disordered" evidence="1">
    <location>
        <begin position="488"/>
        <end position="513"/>
    </location>
</feature>
<feature type="transmembrane region" description="Helical" evidence="2">
    <location>
        <begin position="75"/>
        <end position="102"/>
    </location>
</feature>
<dbReference type="EMBL" id="MRDE01000026">
    <property type="protein sequence ID" value="OMH25444.1"/>
    <property type="molecule type" value="Genomic_DNA"/>
</dbReference>
<keyword evidence="5" id="KW-1185">Reference proteome</keyword>
<reference evidence="4 5" key="1">
    <citation type="submission" date="2016-12" db="EMBL/GenBank/DDBJ databases">
        <title>Draft genome of Tersicoccus phoenicis 1P05MA.</title>
        <authorList>
            <person name="Nakajima Y."/>
            <person name="Yoshizawa S."/>
            <person name="Nakamura K."/>
            <person name="Ogura Y."/>
            <person name="Hayashi T."/>
            <person name="Kogure K."/>
        </authorList>
    </citation>
    <scope>NUCLEOTIDE SEQUENCE [LARGE SCALE GENOMIC DNA]</scope>
    <source>
        <strain evidence="4 5">1p05MA</strain>
    </source>
</reference>